<dbReference type="Gene3D" id="3.60.60.30">
    <property type="match status" value="1"/>
</dbReference>
<dbReference type="AlphaFoldDB" id="A0A813IG60"/>
<name>A0A813IG60_POLGL</name>
<dbReference type="Pfam" id="PF04916">
    <property type="entry name" value="Phospholip_B"/>
    <property type="match status" value="1"/>
</dbReference>
<dbReference type="EC" id="3.1.1.-" evidence="7"/>
<accession>A0A813IG60</accession>
<sequence length="230" mass="25516">MERRFGAAYSYDENPRAKIFRRDAPKATDAEGLRRLLRYNNWEHDPLSAAGYAGPDEPRSSENAIAARYDLLPRNSTQRRSAFGNTDAKLCSAEECLALRFQAVSGPTADQQPAFAWEGEWAASPHFGQPGVFNFDWRTFAAEGKAALYGLNPNSKLSTSQGYCWLCWDRGWRVECFFAPTERFDGGGSGNFDSSEDDGGVCLKRAQTALRQAAQHACPGKQDCEFHPGL</sequence>
<dbReference type="PANTHER" id="PTHR12370">
    <property type="entry name" value="PHOSPHOLIPASE B-RELATED"/>
    <property type="match status" value="1"/>
</dbReference>
<evidence type="ECO:0000313" key="8">
    <source>
        <dbReference type="EMBL" id="CAE8649028.1"/>
    </source>
</evidence>
<organism evidence="8 9">
    <name type="scientific">Polarella glacialis</name>
    <name type="common">Dinoflagellate</name>
    <dbReference type="NCBI Taxonomy" id="89957"/>
    <lineage>
        <taxon>Eukaryota</taxon>
        <taxon>Sar</taxon>
        <taxon>Alveolata</taxon>
        <taxon>Dinophyceae</taxon>
        <taxon>Suessiales</taxon>
        <taxon>Suessiaceae</taxon>
        <taxon>Polarella</taxon>
    </lineage>
</organism>
<reference evidence="8" key="1">
    <citation type="submission" date="2021-02" db="EMBL/GenBank/DDBJ databases">
        <authorList>
            <person name="Dougan E. K."/>
            <person name="Rhodes N."/>
            <person name="Thang M."/>
            <person name="Chan C."/>
        </authorList>
    </citation>
    <scope>NUCLEOTIDE SEQUENCE</scope>
</reference>
<evidence type="ECO:0000256" key="2">
    <source>
        <dbReference type="ARBA" id="ARBA00022729"/>
    </source>
</evidence>
<dbReference type="GO" id="GO:0009395">
    <property type="term" value="P:phospholipid catabolic process"/>
    <property type="evidence" value="ECO:0007669"/>
    <property type="project" value="TreeGrafter"/>
</dbReference>
<evidence type="ECO:0000256" key="4">
    <source>
        <dbReference type="ARBA" id="ARBA00022963"/>
    </source>
</evidence>
<dbReference type="PANTHER" id="PTHR12370:SF3">
    <property type="entry name" value="PHOSPHOLIPASE B-LIKE 2-RELATED"/>
    <property type="match status" value="1"/>
</dbReference>
<evidence type="ECO:0000256" key="5">
    <source>
        <dbReference type="ARBA" id="ARBA00023098"/>
    </source>
</evidence>
<keyword evidence="2" id="KW-0732">Signal</keyword>
<evidence type="ECO:0000256" key="7">
    <source>
        <dbReference type="RuleBase" id="RU364138"/>
    </source>
</evidence>
<evidence type="ECO:0000256" key="6">
    <source>
        <dbReference type="ARBA" id="ARBA00023180"/>
    </source>
</evidence>
<evidence type="ECO:0000313" key="9">
    <source>
        <dbReference type="Proteomes" id="UP000626109"/>
    </source>
</evidence>
<proteinExistence type="inferred from homology"/>
<comment type="function">
    <text evidence="7">Putative phospholipase.</text>
</comment>
<dbReference type="GO" id="GO:0004620">
    <property type="term" value="F:phospholipase activity"/>
    <property type="evidence" value="ECO:0007669"/>
    <property type="project" value="InterPro"/>
</dbReference>
<evidence type="ECO:0000256" key="1">
    <source>
        <dbReference type="ARBA" id="ARBA00007835"/>
    </source>
</evidence>
<dbReference type="EMBL" id="CAJNNW010007176">
    <property type="protein sequence ID" value="CAE8649028.1"/>
    <property type="molecule type" value="Genomic_DNA"/>
</dbReference>
<keyword evidence="3 7" id="KW-0378">Hydrolase</keyword>
<keyword evidence="4 7" id="KW-0442">Lipid degradation</keyword>
<dbReference type="GO" id="GO:0005576">
    <property type="term" value="C:extracellular region"/>
    <property type="evidence" value="ECO:0007669"/>
    <property type="project" value="TreeGrafter"/>
</dbReference>
<keyword evidence="6" id="KW-0325">Glycoprotein</keyword>
<dbReference type="Proteomes" id="UP000626109">
    <property type="component" value="Unassembled WGS sequence"/>
</dbReference>
<comment type="similarity">
    <text evidence="1 7">Belongs to the phospholipase B-like family.</text>
</comment>
<gene>
    <name evidence="8" type="ORF">PGLA2088_LOCUS7078</name>
</gene>
<keyword evidence="5 7" id="KW-0443">Lipid metabolism</keyword>
<dbReference type="InterPro" id="IPR007000">
    <property type="entry name" value="PLipase_B-like"/>
</dbReference>
<protein>
    <recommendedName>
        <fullName evidence="7">Phospholipase B-like</fullName>
        <ecNumber evidence="7">3.1.1.-</ecNumber>
    </recommendedName>
</protein>
<comment type="caution">
    <text evidence="8">The sequence shown here is derived from an EMBL/GenBank/DDBJ whole genome shotgun (WGS) entry which is preliminary data.</text>
</comment>
<evidence type="ECO:0000256" key="3">
    <source>
        <dbReference type="ARBA" id="ARBA00022801"/>
    </source>
</evidence>